<gene>
    <name evidence="2" type="ORF">FPE_LOCUS33797</name>
</gene>
<dbReference type="EMBL" id="OU503057">
    <property type="protein sequence ID" value="CAI9786367.1"/>
    <property type="molecule type" value="Genomic_DNA"/>
</dbReference>
<reference evidence="2" key="1">
    <citation type="submission" date="2023-05" db="EMBL/GenBank/DDBJ databases">
        <authorList>
            <person name="Huff M."/>
        </authorList>
    </citation>
    <scope>NUCLEOTIDE SEQUENCE</scope>
</reference>
<evidence type="ECO:0000313" key="3">
    <source>
        <dbReference type="Proteomes" id="UP000834106"/>
    </source>
</evidence>
<protein>
    <submittedName>
        <fullName evidence="2">Uncharacterized protein</fullName>
    </submittedName>
</protein>
<dbReference type="Proteomes" id="UP000834106">
    <property type="component" value="Chromosome 22"/>
</dbReference>
<evidence type="ECO:0000256" key="1">
    <source>
        <dbReference type="SAM" id="MobiDB-lite"/>
    </source>
</evidence>
<feature type="region of interest" description="Disordered" evidence="1">
    <location>
        <begin position="27"/>
        <end position="56"/>
    </location>
</feature>
<name>A0AAD2AJG3_9LAMI</name>
<evidence type="ECO:0000313" key="2">
    <source>
        <dbReference type="EMBL" id="CAI9786367.1"/>
    </source>
</evidence>
<dbReference type="AlphaFoldDB" id="A0AAD2AJG3"/>
<accession>A0AAD2AJG3</accession>
<sequence>MVPLLENAPGQEEIAAKWFSQDVFTDADEREDLGNDDSQDEMQQDSPEQPIGPKKTVNCIADSKTFQDEDGNDSKVEILACAKMLLRRSKGNRFLMTYTTNVFYMMRDYPSGLRTRKRGITRQSSQ</sequence>
<feature type="compositionally biased region" description="Acidic residues" evidence="1">
    <location>
        <begin position="27"/>
        <end position="43"/>
    </location>
</feature>
<organism evidence="2 3">
    <name type="scientific">Fraxinus pennsylvanica</name>
    <dbReference type="NCBI Taxonomy" id="56036"/>
    <lineage>
        <taxon>Eukaryota</taxon>
        <taxon>Viridiplantae</taxon>
        <taxon>Streptophyta</taxon>
        <taxon>Embryophyta</taxon>
        <taxon>Tracheophyta</taxon>
        <taxon>Spermatophyta</taxon>
        <taxon>Magnoliopsida</taxon>
        <taxon>eudicotyledons</taxon>
        <taxon>Gunneridae</taxon>
        <taxon>Pentapetalae</taxon>
        <taxon>asterids</taxon>
        <taxon>lamiids</taxon>
        <taxon>Lamiales</taxon>
        <taxon>Oleaceae</taxon>
        <taxon>Oleeae</taxon>
        <taxon>Fraxinus</taxon>
    </lineage>
</organism>
<proteinExistence type="predicted"/>
<keyword evidence="3" id="KW-1185">Reference proteome</keyword>